<dbReference type="Proteomes" id="UP000235220">
    <property type="component" value="Chromosome 7"/>
</dbReference>
<dbReference type="RefSeq" id="XP_018856924.2">
    <property type="nucleotide sequence ID" value="XM_019001379.2"/>
</dbReference>
<reference evidence="2" key="1">
    <citation type="submission" date="2025-08" db="UniProtKB">
        <authorList>
            <consortium name="RefSeq"/>
        </authorList>
    </citation>
    <scope>IDENTIFICATION</scope>
    <source>
        <tissue evidence="2">Leaves</tissue>
    </source>
</reference>
<dbReference type="FunCoup" id="A0A2I4HL80">
    <property type="interactions" value="141"/>
</dbReference>
<keyword evidence="1" id="KW-1185">Reference proteome</keyword>
<dbReference type="InterPro" id="IPR001810">
    <property type="entry name" value="F-box_dom"/>
</dbReference>
<name>A0A2I4HL80_JUGRE</name>
<sequence length="439" mass="49945">MEEKLLDLLSSLPDEILCRIIAFLPCESALETSFLSTRWRDLWNTALVQRGTIEAAATAISGFLTQFDERDPLRQPRKLRYHFCKDGVLLATIAANNKLYVDFSAGKQGFSKQFGWKLELNRQNLTNLQPSSSTAATFVKTLHLKSVSSQLTSEAVSSMVSNFQFLENLKIVECNGLEALEIDAGLKLLSLTILDCPQLKSLHMRSSKLRYFKYRGLLPWLWPEDHFNLKDAMLDFRQGPGDISFKSGDFDATLLTIKNAETLTLCRWTFETLIWPSISCVLSHFQFYKLKELWWIDNYTERYNSDALISFLKLCPALGQLFVTIDPSSYSIPNSTATYSKQDNRNPELEHLKVIKMEGFRNQEDETLLAEQLRKLATVDPQIIATSDRNGSRSFVKVPSYQPKLQCGSPPWSQNGKRANKFAQVMGSEVYPKHAHMGP</sequence>
<dbReference type="KEGG" id="jre:109019148"/>
<dbReference type="Gene3D" id="3.80.10.10">
    <property type="entry name" value="Ribonuclease Inhibitor"/>
    <property type="match status" value="1"/>
</dbReference>
<organism evidence="1 2">
    <name type="scientific">Juglans regia</name>
    <name type="common">English walnut</name>
    <dbReference type="NCBI Taxonomy" id="51240"/>
    <lineage>
        <taxon>Eukaryota</taxon>
        <taxon>Viridiplantae</taxon>
        <taxon>Streptophyta</taxon>
        <taxon>Embryophyta</taxon>
        <taxon>Tracheophyta</taxon>
        <taxon>Spermatophyta</taxon>
        <taxon>Magnoliopsida</taxon>
        <taxon>eudicotyledons</taxon>
        <taxon>Gunneridae</taxon>
        <taxon>Pentapetalae</taxon>
        <taxon>rosids</taxon>
        <taxon>fabids</taxon>
        <taxon>Fagales</taxon>
        <taxon>Juglandaceae</taxon>
        <taxon>Juglans</taxon>
    </lineage>
</organism>
<evidence type="ECO:0000313" key="2">
    <source>
        <dbReference type="RefSeq" id="XP_018856924.2"/>
    </source>
</evidence>
<evidence type="ECO:0000313" key="1">
    <source>
        <dbReference type="Proteomes" id="UP000235220"/>
    </source>
</evidence>
<dbReference type="PROSITE" id="PS50181">
    <property type="entry name" value="FBOX"/>
    <property type="match status" value="1"/>
</dbReference>
<gene>
    <name evidence="2" type="primary">LOC109019148</name>
</gene>
<dbReference type="InterPro" id="IPR053772">
    <property type="entry name" value="At1g61320/At1g61330-like"/>
</dbReference>
<dbReference type="InterPro" id="IPR055357">
    <property type="entry name" value="LRR_At1g61320_AtMIF1"/>
</dbReference>
<protein>
    <submittedName>
        <fullName evidence="2">F-box protein At2g39490</fullName>
    </submittedName>
</protein>
<dbReference type="PANTHER" id="PTHR34145">
    <property type="entry name" value="OS02G0105600 PROTEIN"/>
    <property type="match status" value="1"/>
</dbReference>
<dbReference type="Pfam" id="PF23622">
    <property type="entry name" value="LRR_At1g61320_AtMIF1"/>
    <property type="match status" value="1"/>
</dbReference>
<dbReference type="SUPFAM" id="SSF52047">
    <property type="entry name" value="RNI-like"/>
    <property type="match status" value="1"/>
</dbReference>
<dbReference type="SUPFAM" id="SSF81383">
    <property type="entry name" value="F-box domain"/>
    <property type="match status" value="1"/>
</dbReference>
<dbReference type="Gene3D" id="1.20.1280.50">
    <property type="match status" value="1"/>
</dbReference>
<accession>A0A2I4HL80</accession>
<dbReference type="OrthoDB" id="976179at2759"/>
<dbReference type="GeneID" id="109019148"/>
<dbReference type="Gramene" id="Jr07_36030_p1">
    <property type="protein sequence ID" value="cds.Jr07_36030_p1"/>
    <property type="gene ID" value="Jr07_36030"/>
</dbReference>
<proteinExistence type="predicted"/>
<dbReference type="Pfam" id="PF00646">
    <property type="entry name" value="F-box"/>
    <property type="match status" value="1"/>
</dbReference>
<dbReference type="AlphaFoldDB" id="A0A2I4HL80"/>
<dbReference type="InterPro" id="IPR036047">
    <property type="entry name" value="F-box-like_dom_sf"/>
</dbReference>
<dbReference type="PANTHER" id="PTHR34145:SF53">
    <property type="entry name" value="LEUCINE-RICH REPEAT DOMAIN SUPERFAMILY"/>
    <property type="match status" value="1"/>
</dbReference>
<dbReference type="InterPro" id="IPR032675">
    <property type="entry name" value="LRR_dom_sf"/>
</dbReference>